<dbReference type="Pfam" id="PF00069">
    <property type="entry name" value="Pkinase"/>
    <property type="match status" value="1"/>
</dbReference>
<reference evidence="7 8" key="2">
    <citation type="submission" date="2018-11" db="EMBL/GenBank/DDBJ databases">
        <authorList>
            <consortium name="Pathogen Informatics"/>
        </authorList>
    </citation>
    <scope>NUCLEOTIDE SEQUENCE [LARGE SCALE GENOMIC DNA]</scope>
</reference>
<proteinExistence type="predicted"/>
<evidence type="ECO:0000313" key="7">
    <source>
        <dbReference type="EMBL" id="VDK63763.1"/>
    </source>
</evidence>
<dbReference type="GO" id="GO:0005524">
    <property type="term" value="F:ATP binding"/>
    <property type="evidence" value="ECO:0007669"/>
    <property type="project" value="UniProtKB-KW"/>
</dbReference>
<protein>
    <submittedName>
        <fullName evidence="9">Protein kinase domain-containing protein</fullName>
    </submittedName>
</protein>
<dbReference type="Proteomes" id="UP000271098">
    <property type="component" value="Unassembled WGS sequence"/>
</dbReference>
<feature type="domain" description="Protein kinase" evidence="6">
    <location>
        <begin position="1"/>
        <end position="98"/>
    </location>
</feature>
<keyword evidence="1" id="KW-0723">Serine/threonine-protein kinase</keyword>
<keyword evidence="8" id="KW-1185">Reference proteome</keyword>
<dbReference type="AlphaFoldDB" id="A0A183DIQ9"/>
<evidence type="ECO:0000256" key="1">
    <source>
        <dbReference type="ARBA" id="ARBA00022527"/>
    </source>
</evidence>
<evidence type="ECO:0000256" key="2">
    <source>
        <dbReference type="ARBA" id="ARBA00022679"/>
    </source>
</evidence>
<dbReference type="InterPro" id="IPR000719">
    <property type="entry name" value="Prot_kinase_dom"/>
</dbReference>
<dbReference type="SUPFAM" id="SSF56112">
    <property type="entry name" value="Protein kinase-like (PK-like)"/>
    <property type="match status" value="1"/>
</dbReference>
<evidence type="ECO:0000313" key="9">
    <source>
        <dbReference type="WBParaSite" id="GPUH_0000861001-mRNA-1"/>
    </source>
</evidence>
<dbReference type="InterPro" id="IPR011009">
    <property type="entry name" value="Kinase-like_dom_sf"/>
</dbReference>
<dbReference type="PANTHER" id="PTHR24351">
    <property type="entry name" value="RIBOSOMAL PROTEIN S6 KINASE"/>
    <property type="match status" value="1"/>
</dbReference>
<dbReference type="Gene3D" id="1.10.510.10">
    <property type="entry name" value="Transferase(Phosphotransferase) domain 1"/>
    <property type="match status" value="1"/>
</dbReference>
<keyword evidence="2" id="KW-0808">Transferase</keyword>
<evidence type="ECO:0000259" key="6">
    <source>
        <dbReference type="PROSITE" id="PS50011"/>
    </source>
</evidence>
<evidence type="ECO:0000256" key="3">
    <source>
        <dbReference type="ARBA" id="ARBA00022741"/>
    </source>
</evidence>
<organism evidence="9">
    <name type="scientific">Gongylonema pulchrum</name>
    <dbReference type="NCBI Taxonomy" id="637853"/>
    <lineage>
        <taxon>Eukaryota</taxon>
        <taxon>Metazoa</taxon>
        <taxon>Ecdysozoa</taxon>
        <taxon>Nematoda</taxon>
        <taxon>Chromadorea</taxon>
        <taxon>Rhabditida</taxon>
        <taxon>Spirurina</taxon>
        <taxon>Spiruromorpha</taxon>
        <taxon>Spiruroidea</taxon>
        <taxon>Gongylonematidae</taxon>
        <taxon>Gongylonema</taxon>
    </lineage>
</organism>
<evidence type="ECO:0000256" key="5">
    <source>
        <dbReference type="ARBA" id="ARBA00022840"/>
    </source>
</evidence>
<dbReference type="WBParaSite" id="GPUH_0000861001-mRNA-1">
    <property type="protein sequence ID" value="GPUH_0000861001-mRNA-1"/>
    <property type="gene ID" value="GPUH_0000861001"/>
</dbReference>
<dbReference type="PROSITE" id="PS50011">
    <property type="entry name" value="PROTEIN_KINASE_DOM"/>
    <property type="match status" value="1"/>
</dbReference>
<dbReference type="EMBL" id="UYRT01025508">
    <property type="protein sequence ID" value="VDK63763.1"/>
    <property type="molecule type" value="Genomic_DNA"/>
</dbReference>
<gene>
    <name evidence="7" type="ORF">GPUH_LOCUS8597</name>
</gene>
<evidence type="ECO:0000256" key="4">
    <source>
        <dbReference type="ARBA" id="ARBA00022777"/>
    </source>
</evidence>
<keyword evidence="5" id="KW-0067">ATP-binding</keyword>
<keyword evidence="3" id="KW-0547">Nucleotide-binding</keyword>
<accession>A0A183DIQ9</accession>
<reference evidence="9" key="1">
    <citation type="submission" date="2016-06" db="UniProtKB">
        <authorList>
            <consortium name="WormBaseParasite"/>
        </authorList>
    </citation>
    <scope>IDENTIFICATION</scope>
</reference>
<evidence type="ECO:0000313" key="8">
    <source>
        <dbReference type="Proteomes" id="UP000271098"/>
    </source>
</evidence>
<dbReference type="OrthoDB" id="63267at2759"/>
<keyword evidence="4" id="KW-0418">Kinase</keyword>
<sequence>MKSLKNYTFSIIVSRRNVSIIKPLKTGAGSSLKLANNLLLDAAGHIRLTDFGLSKGWIKGGQTYSFCGTAEYMAPEVVSNEGHTVSADWWSFGILMNL</sequence>
<name>A0A183DIQ9_9BILA</name>
<dbReference type="GO" id="GO:0004674">
    <property type="term" value="F:protein serine/threonine kinase activity"/>
    <property type="evidence" value="ECO:0007669"/>
    <property type="project" value="UniProtKB-KW"/>
</dbReference>